<dbReference type="EMBL" id="CAVK010000013">
    <property type="protein sequence ID" value="CCW15924.1"/>
    <property type="molecule type" value="Genomic_DNA"/>
</dbReference>
<evidence type="ECO:0000256" key="1">
    <source>
        <dbReference type="SAM" id="MobiDB-lite"/>
    </source>
</evidence>
<keyword evidence="4" id="KW-1185">Reference proteome</keyword>
<comment type="caution">
    <text evidence="3">The sequence shown here is derived from an EMBL/GenBank/DDBJ whole genome shotgun (WGS) entry which is preliminary data.</text>
</comment>
<dbReference type="Gene3D" id="1.20.1260.40">
    <property type="match status" value="1"/>
</dbReference>
<dbReference type="Pfam" id="PF18536">
    <property type="entry name" value="DUF5623"/>
    <property type="match status" value="1"/>
</dbReference>
<reference evidence="4" key="2">
    <citation type="submission" date="2013-04" db="EMBL/GenBank/DDBJ databases">
        <title>Bisphenol A degrading Sphingobium sp. strain BiD32.</title>
        <authorList>
            <person name="Nielsen J.L."/>
            <person name="Zhou N.A."/>
            <person name="Kjeldal H."/>
        </authorList>
    </citation>
    <scope>NUCLEOTIDE SEQUENCE [LARGE SCALE GENOMIC DNA]</scope>
    <source>
        <strain evidence="4">BiD32</strain>
    </source>
</reference>
<name>N1MGM6_9SPHN</name>
<accession>N1MGM6</accession>
<gene>
    <name evidence="3" type="ORF">EBBID32_2550</name>
</gene>
<dbReference type="Proteomes" id="UP000013201">
    <property type="component" value="Unassembled WGS sequence"/>
</dbReference>
<feature type="region of interest" description="Disordered" evidence="1">
    <location>
        <begin position="278"/>
        <end position="304"/>
    </location>
</feature>
<sequence length="443" mass="49815">MLKEAIRPSTIIGIKRLANQAKKASGITHGEALDLASKKAGFENFAHARRVLYSNDNSAANGHRLFLTYYWYERKPYRSGRETIEIRLSRPLLEICSKRGLKLERTLSRLRLAAPDHLLSDSITEHQSFARGELCKAVRALRFMEATGLEPSEYRHARKATVALDERLPKRDHSTDWNDPRTGRYIMLDEPYAAAVVSDDRAAWASRNGWHLQASTWPGIYSPGACPLFVAAAKDDAFDFGALMHQIDGLAPPVTAEHWPGVSVTGHETFISPMAVTPQDHRRARAKGTTYQVPSKTTEPYSSMWSSRRKPIGALGIPGHQEAGRMIKALLRSGARPWSVKERLETLRCTLEDWLGKEIEREELSDGDFFDVYYHEINENDPFVAVAATSVGVIDLLGQLRRKLTEAYPDCAPLRRLTGRIDTSVKFMVRSQQRDCGEDHYGG</sequence>
<evidence type="ECO:0000313" key="3">
    <source>
        <dbReference type="EMBL" id="CCW15924.1"/>
    </source>
</evidence>
<dbReference type="RefSeq" id="WP_006949368.1">
    <property type="nucleotide sequence ID" value="NZ_CAVK010000013.1"/>
</dbReference>
<dbReference type="AlphaFoldDB" id="N1MGM6"/>
<organism evidence="3 4">
    <name type="scientific">Sphingobium indicum BiD32</name>
    <dbReference type="NCBI Taxonomy" id="1301087"/>
    <lineage>
        <taxon>Bacteria</taxon>
        <taxon>Pseudomonadati</taxon>
        <taxon>Pseudomonadota</taxon>
        <taxon>Alphaproteobacteria</taxon>
        <taxon>Sphingomonadales</taxon>
        <taxon>Sphingomonadaceae</taxon>
        <taxon>Sphingobium</taxon>
    </lineage>
</organism>
<feature type="domain" description="DUF5623" evidence="2">
    <location>
        <begin position="308"/>
        <end position="426"/>
    </location>
</feature>
<dbReference type="OrthoDB" id="6059332at2"/>
<evidence type="ECO:0000259" key="2">
    <source>
        <dbReference type="Pfam" id="PF18536"/>
    </source>
</evidence>
<reference evidence="3 4" key="1">
    <citation type="submission" date="2013-03" db="EMBL/GenBank/DDBJ databases">
        <authorList>
            <person name="Le V."/>
        </authorList>
    </citation>
    <scope>NUCLEOTIDE SEQUENCE [LARGE SCALE GENOMIC DNA]</scope>
    <source>
        <strain evidence="3 4">BiD32</strain>
    </source>
</reference>
<proteinExistence type="predicted"/>
<evidence type="ECO:0000313" key="4">
    <source>
        <dbReference type="Proteomes" id="UP000013201"/>
    </source>
</evidence>
<dbReference type="InterPro" id="IPR040531">
    <property type="entry name" value="DUF5623"/>
</dbReference>
<feature type="compositionally biased region" description="Polar residues" evidence="1">
    <location>
        <begin position="289"/>
        <end position="304"/>
    </location>
</feature>
<protein>
    <recommendedName>
        <fullName evidence="2">DUF5623 domain-containing protein</fullName>
    </recommendedName>
</protein>